<sequence>MASPISKTIAARGSILQHQALKKIPSHRLNPRNFQLSSFSSISIDSNEIMSERVRHDGRQPFTINAMHDKSRVRTIRFYRMLLRQCQSLAATTTPKSSITSSKQDTSERFLLQPRVATSAESLYFRTAPPVATESLDLFRLFYILVERENVLKTGRPIRLPPSHPHAIKRSYSSASYAAPSAQLDTSIDDWFFEVTGGQMPVFQNQNGDVDDEMRNLLVNTCWTSPGQLRSVVRDAFKTDYNRIDTPELHKWTLRAIQILQDQEDLWKRSSVAVTDRIRTVATCQLGRCLGALAKFNTWPSKRFTYKIRIENLTQDHLQLMGRSLSIQGIDEDGKAYEAPVLNSKMLNRPYVPSTVLKPGQCFEFVGNVNLKTEKGTVQGCFHMNKVLANSAVAGMEAIPIGDVIHAEVAPLELTM</sequence>
<dbReference type="EMBL" id="CAKOGP040002092">
    <property type="protein sequence ID" value="CAJ1962086.1"/>
    <property type="molecule type" value="Genomic_DNA"/>
</dbReference>
<dbReference type="InterPro" id="IPR036767">
    <property type="entry name" value="ApaG_sf"/>
</dbReference>
<evidence type="ECO:0000313" key="2">
    <source>
        <dbReference type="EMBL" id="CAJ1962086.1"/>
    </source>
</evidence>
<dbReference type="InterPro" id="IPR007474">
    <property type="entry name" value="ApaG_domain"/>
</dbReference>
<dbReference type="Gene3D" id="2.60.40.1470">
    <property type="entry name" value="ApaG domain"/>
    <property type="match status" value="1"/>
</dbReference>
<dbReference type="Pfam" id="PF04379">
    <property type="entry name" value="DUF525"/>
    <property type="match status" value="1"/>
</dbReference>
<gene>
    <name evidence="2" type="ORF">CYCCA115_LOCUS19519</name>
</gene>
<reference evidence="2" key="1">
    <citation type="submission" date="2023-08" db="EMBL/GenBank/DDBJ databases">
        <authorList>
            <person name="Audoor S."/>
            <person name="Bilcke G."/>
        </authorList>
    </citation>
    <scope>NUCLEOTIDE SEQUENCE</scope>
</reference>
<name>A0AAD2G440_9STRA</name>
<evidence type="ECO:0000259" key="1">
    <source>
        <dbReference type="Pfam" id="PF04379"/>
    </source>
</evidence>
<protein>
    <recommendedName>
        <fullName evidence="1">ApaG domain-containing protein</fullName>
    </recommendedName>
</protein>
<proteinExistence type="predicted"/>
<comment type="caution">
    <text evidence="2">The sequence shown here is derived from an EMBL/GenBank/DDBJ whole genome shotgun (WGS) entry which is preliminary data.</text>
</comment>
<dbReference type="Proteomes" id="UP001295423">
    <property type="component" value="Unassembled WGS sequence"/>
</dbReference>
<keyword evidence="3" id="KW-1185">Reference proteome</keyword>
<dbReference type="AlphaFoldDB" id="A0AAD2G440"/>
<organism evidence="2 3">
    <name type="scientific">Cylindrotheca closterium</name>
    <dbReference type="NCBI Taxonomy" id="2856"/>
    <lineage>
        <taxon>Eukaryota</taxon>
        <taxon>Sar</taxon>
        <taxon>Stramenopiles</taxon>
        <taxon>Ochrophyta</taxon>
        <taxon>Bacillariophyta</taxon>
        <taxon>Bacillariophyceae</taxon>
        <taxon>Bacillariophycidae</taxon>
        <taxon>Bacillariales</taxon>
        <taxon>Bacillariaceae</taxon>
        <taxon>Cylindrotheca</taxon>
    </lineage>
</organism>
<feature type="domain" description="ApaG" evidence="1">
    <location>
        <begin position="304"/>
        <end position="385"/>
    </location>
</feature>
<dbReference type="SUPFAM" id="SSF110069">
    <property type="entry name" value="ApaG-like"/>
    <property type="match status" value="1"/>
</dbReference>
<evidence type="ECO:0000313" key="3">
    <source>
        <dbReference type="Proteomes" id="UP001295423"/>
    </source>
</evidence>
<accession>A0AAD2G440</accession>